<evidence type="ECO:0000313" key="2">
    <source>
        <dbReference type="EMBL" id="KIK51081.1"/>
    </source>
</evidence>
<evidence type="ECO:0000256" key="1">
    <source>
        <dbReference type="SAM" id="MobiDB-lite"/>
    </source>
</evidence>
<protein>
    <submittedName>
        <fullName evidence="2">Uncharacterized protein</fullName>
    </submittedName>
</protein>
<organism evidence="2 3">
    <name type="scientific">Collybiopsis luxurians FD-317 M1</name>
    <dbReference type="NCBI Taxonomy" id="944289"/>
    <lineage>
        <taxon>Eukaryota</taxon>
        <taxon>Fungi</taxon>
        <taxon>Dikarya</taxon>
        <taxon>Basidiomycota</taxon>
        <taxon>Agaricomycotina</taxon>
        <taxon>Agaricomycetes</taxon>
        <taxon>Agaricomycetidae</taxon>
        <taxon>Agaricales</taxon>
        <taxon>Marasmiineae</taxon>
        <taxon>Omphalotaceae</taxon>
        <taxon>Collybiopsis</taxon>
        <taxon>Collybiopsis luxurians</taxon>
    </lineage>
</organism>
<proteinExistence type="predicted"/>
<accession>A0A0D0BA02</accession>
<evidence type="ECO:0000313" key="3">
    <source>
        <dbReference type="Proteomes" id="UP000053593"/>
    </source>
</evidence>
<keyword evidence="3" id="KW-1185">Reference proteome</keyword>
<name>A0A0D0BA02_9AGAR</name>
<dbReference type="AlphaFoldDB" id="A0A0D0BA02"/>
<feature type="region of interest" description="Disordered" evidence="1">
    <location>
        <begin position="71"/>
        <end position="94"/>
    </location>
</feature>
<sequence length="109" mass="11896">MPEQYVGKWESSKAEPQCELDFGIVRVAWVNGCDCVSPLTGVMGIVGVFEDERRGLGAWDDDYEDVTDILPNVGGGPMGPARAGQEPIGRSEPREAVERVFEVVVERGE</sequence>
<dbReference type="EMBL" id="KN834873">
    <property type="protein sequence ID" value="KIK51081.1"/>
    <property type="molecule type" value="Genomic_DNA"/>
</dbReference>
<dbReference type="Proteomes" id="UP000053593">
    <property type="component" value="Unassembled WGS sequence"/>
</dbReference>
<dbReference type="HOGENOM" id="CLU_174186_0_0_1"/>
<gene>
    <name evidence="2" type="ORF">GYMLUDRAFT_265970</name>
</gene>
<reference evidence="2 3" key="1">
    <citation type="submission" date="2014-04" db="EMBL/GenBank/DDBJ databases">
        <title>Evolutionary Origins and Diversification of the Mycorrhizal Mutualists.</title>
        <authorList>
            <consortium name="DOE Joint Genome Institute"/>
            <consortium name="Mycorrhizal Genomics Consortium"/>
            <person name="Kohler A."/>
            <person name="Kuo A."/>
            <person name="Nagy L.G."/>
            <person name="Floudas D."/>
            <person name="Copeland A."/>
            <person name="Barry K.W."/>
            <person name="Cichocki N."/>
            <person name="Veneault-Fourrey C."/>
            <person name="LaButti K."/>
            <person name="Lindquist E.A."/>
            <person name="Lipzen A."/>
            <person name="Lundell T."/>
            <person name="Morin E."/>
            <person name="Murat C."/>
            <person name="Riley R."/>
            <person name="Ohm R."/>
            <person name="Sun H."/>
            <person name="Tunlid A."/>
            <person name="Henrissat B."/>
            <person name="Grigoriev I.V."/>
            <person name="Hibbett D.S."/>
            <person name="Martin F."/>
        </authorList>
    </citation>
    <scope>NUCLEOTIDE SEQUENCE [LARGE SCALE GENOMIC DNA]</scope>
    <source>
        <strain evidence="2 3">FD-317 M1</strain>
    </source>
</reference>